<dbReference type="EMBL" id="DSVL01000196">
    <property type="protein sequence ID" value="HFH29093.1"/>
    <property type="molecule type" value="Genomic_DNA"/>
</dbReference>
<protein>
    <submittedName>
        <fullName evidence="2">Phosphohydrolase</fullName>
    </submittedName>
</protein>
<dbReference type="GO" id="GO:0016787">
    <property type="term" value="F:hydrolase activity"/>
    <property type="evidence" value="ECO:0007669"/>
    <property type="project" value="UniProtKB-KW"/>
</dbReference>
<sequence length="389" mass="45064">MKSPFRELLEAGWTAELIGFSALDRYLHIPPGPVTFIQTTADLPELSKLFGDLQFPGVELADAALYREEGRYYFYCAEEPRPPVFYHPLLTLRFNMNRSVYIDEYNLYPVLSEMARQFLNPEVVQNRMYPWISLVERYDRPLLILETAVILARYMPAETNYIEGDPVKEIRTGFRIQTEGIHIPTEMQRTFLELLVTSNRPDLGFSLLLSSGLVAELWPELAMMDTVDHSKEFHPEGNVWNHTLETFRHRKKPDLLLSLGLLLHDSGKSYAASSGNRRFDKHAELGSEVAYRFLNRLGFPPEIIAKVQYLVRNHMMPAALPRLPLQRTQETMESPLFPILLELYRCDEASSFKGLENYYESAAAYQNYLRNAKNPYRSADGKKLDKKRR</sequence>
<comment type="caution">
    <text evidence="2">The sequence shown here is derived from an EMBL/GenBank/DDBJ whole genome shotgun (WGS) entry which is preliminary data.</text>
</comment>
<proteinExistence type="predicted"/>
<gene>
    <name evidence="2" type="ORF">ENS59_06220</name>
</gene>
<evidence type="ECO:0000256" key="1">
    <source>
        <dbReference type="ARBA" id="ARBA00022741"/>
    </source>
</evidence>
<name>A0A7C3E8R5_9SPIR</name>
<dbReference type="SUPFAM" id="SSF109604">
    <property type="entry name" value="HD-domain/PDEase-like"/>
    <property type="match status" value="1"/>
</dbReference>
<organism evidence="2">
    <name type="scientific">Gracilinema caldarium</name>
    <dbReference type="NCBI Taxonomy" id="215591"/>
    <lineage>
        <taxon>Bacteria</taxon>
        <taxon>Pseudomonadati</taxon>
        <taxon>Spirochaetota</taxon>
        <taxon>Spirochaetia</taxon>
        <taxon>Spirochaetales</taxon>
        <taxon>Breznakiellaceae</taxon>
        <taxon>Gracilinema</taxon>
    </lineage>
</organism>
<evidence type="ECO:0000313" key="2">
    <source>
        <dbReference type="EMBL" id="HFH29093.1"/>
    </source>
</evidence>
<dbReference type="AlphaFoldDB" id="A0A7C3E8R5"/>
<accession>A0A7C3E8R5</accession>
<dbReference type="Gene3D" id="1.10.3090.10">
    <property type="entry name" value="cca-adding enzyme, domain 2"/>
    <property type="match status" value="1"/>
</dbReference>
<keyword evidence="2" id="KW-0378">Hydrolase</keyword>
<dbReference type="InterPro" id="IPR050124">
    <property type="entry name" value="tRNA_CCA-adding_enzyme"/>
</dbReference>
<dbReference type="GO" id="GO:0000166">
    <property type="term" value="F:nucleotide binding"/>
    <property type="evidence" value="ECO:0007669"/>
    <property type="project" value="UniProtKB-KW"/>
</dbReference>
<keyword evidence="1" id="KW-0547">Nucleotide-binding</keyword>
<reference evidence="2" key="1">
    <citation type="journal article" date="2020" name="mSystems">
        <title>Genome- and Community-Level Interaction Insights into Carbon Utilization and Element Cycling Functions of Hydrothermarchaeota in Hydrothermal Sediment.</title>
        <authorList>
            <person name="Zhou Z."/>
            <person name="Liu Y."/>
            <person name="Xu W."/>
            <person name="Pan J."/>
            <person name="Luo Z.H."/>
            <person name="Li M."/>
        </authorList>
    </citation>
    <scope>NUCLEOTIDE SEQUENCE [LARGE SCALE GENOMIC DNA]</scope>
    <source>
        <strain evidence="2">SpSt-503</strain>
    </source>
</reference>
<dbReference type="PANTHER" id="PTHR47545">
    <property type="entry name" value="MULTIFUNCTIONAL CCA PROTEIN"/>
    <property type="match status" value="1"/>
</dbReference>
<dbReference type="PANTHER" id="PTHR47545:SF2">
    <property type="entry name" value="CC-ADDING TRNA NUCLEOTIDYLTRANSFERASE"/>
    <property type="match status" value="1"/>
</dbReference>